<protein>
    <recommendedName>
        <fullName evidence="3">FIST domain-containing protein</fullName>
    </recommendedName>
</protein>
<evidence type="ECO:0008006" key="3">
    <source>
        <dbReference type="Google" id="ProtNLM"/>
    </source>
</evidence>
<dbReference type="GeneID" id="66105838"/>
<reference evidence="1" key="1">
    <citation type="submission" date="2020-11" db="EMBL/GenBank/DDBJ databases">
        <title>Adaptations for nitrogen fixation in a non-lichenized fungal sporocarp promotes dispersal by wood-feeding termites.</title>
        <authorList>
            <consortium name="DOE Joint Genome Institute"/>
            <person name="Koch R.A."/>
            <person name="Yoon G."/>
            <person name="Arayal U."/>
            <person name="Lail K."/>
            <person name="Amirebrahimi M."/>
            <person name="Labutti K."/>
            <person name="Lipzen A."/>
            <person name="Riley R."/>
            <person name="Barry K."/>
            <person name="Henrissat B."/>
            <person name="Grigoriev I.V."/>
            <person name="Herr J.R."/>
            <person name="Aime M.C."/>
        </authorList>
    </citation>
    <scope>NUCLEOTIDE SEQUENCE</scope>
    <source>
        <strain evidence="1">MCA 3950</strain>
    </source>
</reference>
<accession>A0A9P8APW7</accession>
<dbReference type="AlphaFoldDB" id="A0A9P8APW7"/>
<keyword evidence="2" id="KW-1185">Reference proteome</keyword>
<evidence type="ECO:0000313" key="1">
    <source>
        <dbReference type="EMBL" id="KAG7443196.1"/>
    </source>
</evidence>
<dbReference type="EMBL" id="MU250546">
    <property type="protein sequence ID" value="KAG7443196.1"/>
    <property type="molecule type" value="Genomic_DNA"/>
</dbReference>
<dbReference type="Proteomes" id="UP000812287">
    <property type="component" value="Unassembled WGS sequence"/>
</dbReference>
<evidence type="ECO:0000313" key="2">
    <source>
        <dbReference type="Proteomes" id="UP000812287"/>
    </source>
</evidence>
<sequence length="384" mass="41993">MLVHTSTIFSRSSTAILNHISQLSSQYSRHHLLFSLSPNVEASELSQLVQNLTTLSSNTVGCLSAPAAMDMVSCSLAVFDGNCVPFRSTIPGIPLPQVGRWHSFRKKDKNAPSFEGEYGEGLDWEDVWSKRMSTQERPDGLEDLQRDSVNALIYFSDASPEGLRSSLHANFPTASKIGLVPTSTPFITGRPVTLFRNQRIWESGAVGVALSHAKNVRSMLDYHGLVSLSSTMTVSESEGNLVNTLDRQNPSQLLLSAIREHNLAVTSLDPEEEFYLMSEETQIAYAITAGDPSRGTISLNTDQGPGVGSRVRFYHRPKSSSGRTLTFGQPRATTFKFMAADDSVSMQDDTVLDNVFFSASENGFLYQQHAACTIPGATATLEIE</sequence>
<comment type="caution">
    <text evidence="1">The sequence shown here is derived from an EMBL/GenBank/DDBJ whole genome shotgun (WGS) entry which is preliminary data.</text>
</comment>
<gene>
    <name evidence="1" type="ORF">BT62DRAFT_903952</name>
</gene>
<name>A0A9P8APW7_9AGAR</name>
<dbReference type="OrthoDB" id="10251508at2759"/>
<proteinExistence type="predicted"/>
<organism evidence="1 2">
    <name type="scientific">Guyanagaster necrorhizus</name>
    <dbReference type="NCBI Taxonomy" id="856835"/>
    <lineage>
        <taxon>Eukaryota</taxon>
        <taxon>Fungi</taxon>
        <taxon>Dikarya</taxon>
        <taxon>Basidiomycota</taxon>
        <taxon>Agaricomycotina</taxon>
        <taxon>Agaricomycetes</taxon>
        <taxon>Agaricomycetidae</taxon>
        <taxon>Agaricales</taxon>
        <taxon>Marasmiineae</taxon>
        <taxon>Physalacriaceae</taxon>
        <taxon>Guyanagaster</taxon>
    </lineage>
</organism>
<dbReference type="RefSeq" id="XP_043036696.1">
    <property type="nucleotide sequence ID" value="XM_043183541.1"/>
</dbReference>